<keyword evidence="1" id="KW-0175">Coiled coil</keyword>
<dbReference type="AlphaFoldDB" id="A0A9P0KA86"/>
<feature type="region of interest" description="Disordered" evidence="2">
    <location>
        <begin position="487"/>
        <end position="543"/>
    </location>
</feature>
<feature type="coiled-coil region" evidence="1">
    <location>
        <begin position="149"/>
        <end position="225"/>
    </location>
</feature>
<feature type="region of interest" description="Disordered" evidence="2">
    <location>
        <begin position="760"/>
        <end position="791"/>
    </location>
</feature>
<keyword evidence="4" id="KW-1185">Reference proteome</keyword>
<sequence>MTGLEDDDISEIELEKSEYANKRNELMQNSQVPSLSDATRVLGKPLANLVFNQCQSALRVNFGLESPLQGPKGDMWVAPSDLLIGKVALTPPLTRKHIQALTHEGIMAIGHGIEQKFINEMEDEKAIALAHQRRILLESFDDIVRAEVKDAEQREKAAARREIERLTQDFENTLVLSLNNLEDNLRHEYQTLIQTQEEEEAQRWMKRMEEEVQKTVEEMTAQYLEKMAIQEEVLSKYFKHELSKAEIHRQYDLGKQDAKFRYRLRQLKHNLECKNLANMMYIICMERRKCYEEKLRIEKYYVAEISKLKGTIESKKSVIKKLNKEMVVKKQEASLRETCILEIIKQFQKFINFALRAAPTQAEFLLSVEKMMVFELVDAMLKSKLCTTQPPCYTLQPWMTPERYLSEADIPGLSIEDFHDCLNELPSPRKPNEGEDSLPSFTYKDRLYVREDFRDIILNGIELKPSDELWSKDVEILMSELRQVVKPSESQRLTGKGSKDSGSSRRSSILRRSHFDSRANVMIEDKQSMAETQPTGPDAEDPAFVAKTIPCQKASLTFKKPVTNKIDFQKIGSVEREPYLLSTRSSLELILEKGSVRQFTKDHEEESERIRIDKDITRHSPPFTSITSQTNNSLVYKNKEDDPTASSEIVPVDMLEIKDSLVRHEVTLLKKKEEWKIEPKDSIEVQRYSHVELRKKSSKLTSARNSVEMIRESKMKLREPIPCPQKICRDKDKSDKRSVSSWSLKESICMRCGLHQASSMESSVSRSCRSPKEMSRRESNGQDQKDISAERGSSVVKLSSVKIISSADYDRQLGVSFDSKDAVLENKIEVEHLERMYKAKKSSKTGTKKRPIKGKFVEKLPTAEVVGQQNTKHHLQDTTEFTAERIHSFIELIKDHPNLLRTFTAVTR</sequence>
<feature type="compositionally biased region" description="Basic and acidic residues" evidence="2">
    <location>
        <begin position="513"/>
        <end position="528"/>
    </location>
</feature>
<reference evidence="3" key="1">
    <citation type="submission" date="2022-03" db="EMBL/GenBank/DDBJ databases">
        <authorList>
            <person name="Sayadi A."/>
        </authorList>
    </citation>
    <scope>NUCLEOTIDE SEQUENCE</scope>
</reference>
<evidence type="ECO:0000256" key="1">
    <source>
        <dbReference type="SAM" id="Coils"/>
    </source>
</evidence>
<feature type="coiled-coil region" evidence="1">
    <location>
        <begin position="305"/>
        <end position="332"/>
    </location>
</feature>
<accession>A0A9P0KA86</accession>
<evidence type="ECO:0000256" key="2">
    <source>
        <dbReference type="SAM" id="MobiDB-lite"/>
    </source>
</evidence>
<dbReference type="PANTHER" id="PTHR34645">
    <property type="entry name" value="SIMILAR TO HYPOTHETICAL PROTEIN"/>
    <property type="match status" value="1"/>
</dbReference>
<gene>
    <name evidence="3" type="ORF">ACAOBT_LOCUS6972</name>
</gene>
<name>A0A9P0KA86_ACAOB</name>
<feature type="compositionally biased region" description="Basic and acidic residues" evidence="2">
    <location>
        <begin position="770"/>
        <end position="789"/>
    </location>
</feature>
<evidence type="ECO:0000313" key="4">
    <source>
        <dbReference type="Proteomes" id="UP001152888"/>
    </source>
</evidence>
<dbReference type="PANTHER" id="PTHR34645:SF1">
    <property type="entry name" value="GENE 136-RELATED"/>
    <property type="match status" value="1"/>
</dbReference>
<proteinExistence type="predicted"/>
<dbReference type="InterPro" id="IPR038927">
    <property type="entry name" value="C6orf163"/>
</dbReference>
<dbReference type="OrthoDB" id="8196513at2759"/>
<evidence type="ECO:0000313" key="3">
    <source>
        <dbReference type="EMBL" id="CAH1966679.1"/>
    </source>
</evidence>
<organism evidence="3 4">
    <name type="scientific">Acanthoscelides obtectus</name>
    <name type="common">Bean weevil</name>
    <name type="synonym">Bruchus obtectus</name>
    <dbReference type="NCBI Taxonomy" id="200917"/>
    <lineage>
        <taxon>Eukaryota</taxon>
        <taxon>Metazoa</taxon>
        <taxon>Ecdysozoa</taxon>
        <taxon>Arthropoda</taxon>
        <taxon>Hexapoda</taxon>
        <taxon>Insecta</taxon>
        <taxon>Pterygota</taxon>
        <taxon>Neoptera</taxon>
        <taxon>Endopterygota</taxon>
        <taxon>Coleoptera</taxon>
        <taxon>Polyphaga</taxon>
        <taxon>Cucujiformia</taxon>
        <taxon>Chrysomeloidea</taxon>
        <taxon>Chrysomelidae</taxon>
        <taxon>Bruchinae</taxon>
        <taxon>Bruchini</taxon>
        <taxon>Acanthoscelides</taxon>
    </lineage>
</organism>
<dbReference type="EMBL" id="CAKOFQ010006735">
    <property type="protein sequence ID" value="CAH1966679.1"/>
    <property type="molecule type" value="Genomic_DNA"/>
</dbReference>
<protein>
    <submittedName>
        <fullName evidence="3">Uncharacterized protein</fullName>
    </submittedName>
</protein>
<dbReference type="Proteomes" id="UP001152888">
    <property type="component" value="Unassembled WGS sequence"/>
</dbReference>
<comment type="caution">
    <text evidence="3">The sequence shown here is derived from an EMBL/GenBank/DDBJ whole genome shotgun (WGS) entry which is preliminary data.</text>
</comment>